<accession>A0A420IW43</accession>
<dbReference type="PANTHER" id="PTHR40625">
    <property type="entry name" value="GTP-BINDING PROTEIN ESDC-RELATED"/>
    <property type="match status" value="1"/>
</dbReference>
<protein>
    <submittedName>
        <fullName evidence="2">Uncharacterized protein</fullName>
    </submittedName>
</protein>
<dbReference type="Proteomes" id="UP000285405">
    <property type="component" value="Unassembled WGS sequence"/>
</dbReference>
<gene>
    <name evidence="2" type="ORF">GcC1_052026</name>
</gene>
<dbReference type="OrthoDB" id="5422351at2759"/>
<name>A0A420IW43_9PEZI</name>
<feature type="region of interest" description="Disordered" evidence="1">
    <location>
        <begin position="254"/>
        <end position="332"/>
    </location>
</feature>
<dbReference type="EMBL" id="MCBR01005293">
    <property type="protein sequence ID" value="RKF78748.1"/>
    <property type="molecule type" value="Genomic_DNA"/>
</dbReference>
<dbReference type="PANTHER" id="PTHR40625:SF1">
    <property type="entry name" value="AMP-ACTIVATED PROTEIN KINASE GLYCOGEN-BINDING DOMAIN-CONTAINING PROTEIN"/>
    <property type="match status" value="1"/>
</dbReference>
<comment type="caution">
    <text evidence="2">The sequence shown here is derived from an EMBL/GenBank/DDBJ whole genome shotgun (WGS) entry which is preliminary data.</text>
</comment>
<evidence type="ECO:0000313" key="2">
    <source>
        <dbReference type="EMBL" id="RKF78748.1"/>
    </source>
</evidence>
<reference evidence="2 3" key="1">
    <citation type="journal article" date="2018" name="BMC Genomics">
        <title>Comparative genome analyses reveal sequence features reflecting distinct modes of host-adaptation between dicot and monocot powdery mildew.</title>
        <authorList>
            <person name="Wu Y."/>
            <person name="Ma X."/>
            <person name="Pan Z."/>
            <person name="Kale S.D."/>
            <person name="Song Y."/>
            <person name="King H."/>
            <person name="Zhang Q."/>
            <person name="Presley C."/>
            <person name="Deng X."/>
            <person name="Wei C.I."/>
            <person name="Xiao S."/>
        </authorList>
    </citation>
    <scope>NUCLEOTIDE SEQUENCE [LARGE SCALE GENOMIC DNA]</scope>
    <source>
        <strain evidence="2">UCSC1</strain>
    </source>
</reference>
<sequence length="454" mass="51530">MDTALVTFMVQTVSSTHSVHLIGSWDNFTKRYYMERDPRKARGQWRGCHRFKDITCDGDSFCGPKRTGGLKMGSRYYYYYELDGSVEYYNEKMPYTTSCPYLPGQPVNYLWVPLEIPRLRKRSASMSSVRSEDLKTIDPTDKYIELRIQPVSSTIPRSNTSTSVLLDQKLDRTRSPQPRLSPRLSLYSRTVKSADAKFHDKKRVPITSRKKKFFSINDSSVSDTPNESKFKFNTLLRENSLHYSLKNFNSLSSTSRAVPESTCPPRSTLKENKDKSSGLGRIIPRKLSTRQRLSTPRSLLSSDLRTSLRSSPSSVASNSTKPDSPLSFKSRSPRKFIPENDVAFSASYVNFDSLNYLSGTQTNGETLPDSSVFSLVQSEKSAKDSNSYWLPDVNLGPDSFLSKNISWTINYPVDGIGFDIVNVSDQDRVDLDCFSTFDSLRTEMGYLSDLIFIQ</sequence>
<evidence type="ECO:0000313" key="3">
    <source>
        <dbReference type="Proteomes" id="UP000285405"/>
    </source>
</evidence>
<organism evidence="2 3">
    <name type="scientific">Golovinomyces cichoracearum</name>
    <dbReference type="NCBI Taxonomy" id="62708"/>
    <lineage>
        <taxon>Eukaryota</taxon>
        <taxon>Fungi</taxon>
        <taxon>Dikarya</taxon>
        <taxon>Ascomycota</taxon>
        <taxon>Pezizomycotina</taxon>
        <taxon>Leotiomycetes</taxon>
        <taxon>Erysiphales</taxon>
        <taxon>Erysiphaceae</taxon>
        <taxon>Golovinomyces</taxon>
    </lineage>
</organism>
<dbReference type="AlphaFoldDB" id="A0A420IW43"/>
<feature type="compositionally biased region" description="Low complexity" evidence="1">
    <location>
        <begin position="290"/>
        <end position="320"/>
    </location>
</feature>
<evidence type="ECO:0000256" key="1">
    <source>
        <dbReference type="SAM" id="MobiDB-lite"/>
    </source>
</evidence>
<proteinExistence type="predicted"/>